<name>G0UB76_TRYVY</name>
<dbReference type="PANTHER" id="PTHR24006">
    <property type="entry name" value="UBIQUITIN CARBOXYL-TERMINAL HYDROLASE"/>
    <property type="match status" value="1"/>
</dbReference>
<dbReference type="Pfam" id="PF00443">
    <property type="entry name" value="UCH"/>
    <property type="match status" value="1"/>
</dbReference>
<dbReference type="GO" id="GO:0006508">
    <property type="term" value="P:proteolysis"/>
    <property type="evidence" value="ECO:0007669"/>
    <property type="project" value="UniProtKB-KW"/>
</dbReference>
<dbReference type="InterPro" id="IPR018200">
    <property type="entry name" value="USP_CS"/>
</dbReference>
<dbReference type="AlphaFoldDB" id="G0UB76"/>
<comment type="similarity">
    <text evidence="1">Belongs to the peptidase C19 family.</text>
</comment>
<dbReference type="GO" id="GO:0005829">
    <property type="term" value="C:cytosol"/>
    <property type="evidence" value="ECO:0007669"/>
    <property type="project" value="TreeGrafter"/>
</dbReference>
<evidence type="ECO:0000259" key="3">
    <source>
        <dbReference type="PROSITE" id="PS50235"/>
    </source>
</evidence>
<dbReference type="InterPro" id="IPR001394">
    <property type="entry name" value="Peptidase_C19_UCH"/>
</dbReference>
<dbReference type="EMBL" id="HE573027">
    <property type="protein sequence ID" value="CCC53063.1"/>
    <property type="molecule type" value="Genomic_DNA"/>
</dbReference>
<feature type="region of interest" description="Disordered" evidence="2">
    <location>
        <begin position="49"/>
        <end position="73"/>
    </location>
</feature>
<reference evidence="4" key="1">
    <citation type="journal article" date="2012" name="Proc. Natl. Acad. Sci. U.S.A.">
        <title>Antigenic diversity is generated by distinct evolutionary mechanisms in African trypanosome species.</title>
        <authorList>
            <person name="Jackson A.P."/>
            <person name="Berry A."/>
            <person name="Aslett M."/>
            <person name="Allison H.C."/>
            <person name="Burton P."/>
            <person name="Vavrova-Anderson J."/>
            <person name="Brown R."/>
            <person name="Browne H."/>
            <person name="Corton N."/>
            <person name="Hauser H."/>
            <person name="Gamble J."/>
            <person name="Gilderthorp R."/>
            <person name="Marcello L."/>
            <person name="McQuillan J."/>
            <person name="Otto T.D."/>
            <person name="Quail M.A."/>
            <person name="Sanders M.J."/>
            <person name="van Tonder A."/>
            <person name="Ginger M.L."/>
            <person name="Field M.C."/>
            <person name="Barry J.D."/>
            <person name="Hertz-Fowler C."/>
            <person name="Berriman M."/>
        </authorList>
    </citation>
    <scope>NUCLEOTIDE SEQUENCE</scope>
    <source>
        <strain evidence="4">Y486</strain>
    </source>
</reference>
<dbReference type="PROSITE" id="PS50235">
    <property type="entry name" value="USP_3"/>
    <property type="match status" value="1"/>
</dbReference>
<keyword evidence="1" id="KW-0645">Protease</keyword>
<evidence type="ECO:0000313" key="4">
    <source>
        <dbReference type="EMBL" id="CCC53063.1"/>
    </source>
</evidence>
<dbReference type="SUPFAM" id="SSF54001">
    <property type="entry name" value="Cysteine proteinases"/>
    <property type="match status" value="1"/>
</dbReference>
<feature type="region of interest" description="Disordered" evidence="2">
    <location>
        <begin position="503"/>
        <end position="527"/>
    </location>
</feature>
<dbReference type="PROSITE" id="PS00972">
    <property type="entry name" value="USP_1"/>
    <property type="match status" value="1"/>
</dbReference>
<protein>
    <recommendedName>
        <fullName evidence="1">Ubiquitin carboxyl-terminal hydrolase</fullName>
        <ecNumber evidence="1">3.4.19.12</ecNumber>
    </recommendedName>
</protein>
<evidence type="ECO:0000256" key="2">
    <source>
        <dbReference type="SAM" id="MobiDB-lite"/>
    </source>
</evidence>
<sequence>MGPISEKAATARLSEPVRAFRDIQFEQYRKSYTSQYPPHAVVLNSRHAPRTHRGCESGGVTDNDCASSDSCRSDNGRGKMNEVMIVDDDDDDPLKLDLEKWLCNDAELKRLMHLRWTSICSNGGGLLNLGNTCFVNSVIQAIAYTPALAQYFLKVKTTMGRLAVDGCDYVSVLGETVRGVHDSTGGRYRPSLIVGNMRLLSPHFTQGRQGDAHEFLLHLLDACQRSLLRRISGPQKEHRHAEQTTGLRRIVGGFLRSTVSWSEQEEINCLKRAGKSQEARDLKIKCDHVRSRAGSGTLVSNTYDPFVTLSIDITGNTLEQCLRSFYAPEKLDAGAYITPRGVRVHAAKQFKLHGVPNVLIIHLKRFNGFQKVGKHVSYPMVLDMTPFCTADGTLKSLRKDREGDIKHSGDSVFYGASDSDTSVCKYELNAICVHEGSSLHYGHYYSIVRGRNGAWLLCNDERVSSCDMERARSKPAYILFYSRIEKERRTGCETGAPMQRRMSGVLSPSAGLDRPRVTPSVHGDNLESDLGRELTEEEVEKCLKGTRIHSKLPAVTAGDTEAGGRRADPNEGQCEQRGQTPVAPSCASVGKSQGSTDLSLPKAPGAVRSMKHVMPSQGKSGLHVALGHLPGDIVAGEAVASAMERKRESVPRTLEGPTYARKFALRVRDPEWEEEMDRGRKKHVRPKLESQTDVNKFQNSGLSFDCRGRRCLN</sequence>
<feature type="domain" description="USP" evidence="3">
    <location>
        <begin position="124"/>
        <end position="484"/>
    </location>
</feature>
<keyword evidence="1" id="KW-0788">Thiol protease</keyword>
<keyword evidence="1" id="KW-0833">Ubl conjugation pathway</keyword>
<comment type="catalytic activity">
    <reaction evidence="1">
        <text>Thiol-dependent hydrolysis of ester, thioester, amide, peptide and isopeptide bonds formed by the C-terminal Gly of ubiquitin (a 76-residue protein attached to proteins as an intracellular targeting signal).</text>
        <dbReference type="EC" id="3.4.19.12"/>
    </reaction>
</comment>
<dbReference type="InterPro" id="IPR038765">
    <property type="entry name" value="Papain-like_cys_pep_sf"/>
</dbReference>
<accession>G0UB76</accession>
<keyword evidence="1 4" id="KW-0378">Hydrolase</keyword>
<proteinExistence type="inferred from homology"/>
<dbReference type="OMA" id="ERYRKPH"/>
<dbReference type="GO" id="GO:0016579">
    <property type="term" value="P:protein deubiquitination"/>
    <property type="evidence" value="ECO:0007669"/>
    <property type="project" value="InterPro"/>
</dbReference>
<dbReference type="Gene3D" id="3.90.70.10">
    <property type="entry name" value="Cysteine proteinases"/>
    <property type="match status" value="1"/>
</dbReference>
<organism evidence="4">
    <name type="scientific">Trypanosoma vivax (strain Y486)</name>
    <dbReference type="NCBI Taxonomy" id="1055687"/>
    <lineage>
        <taxon>Eukaryota</taxon>
        <taxon>Discoba</taxon>
        <taxon>Euglenozoa</taxon>
        <taxon>Kinetoplastea</taxon>
        <taxon>Metakinetoplastina</taxon>
        <taxon>Trypanosomatida</taxon>
        <taxon>Trypanosomatidae</taxon>
        <taxon>Trypanosoma</taxon>
        <taxon>Duttonella</taxon>
    </lineage>
</organism>
<dbReference type="PROSITE" id="PS00973">
    <property type="entry name" value="USP_2"/>
    <property type="match status" value="1"/>
</dbReference>
<feature type="region of interest" description="Disordered" evidence="2">
    <location>
        <begin position="556"/>
        <end position="598"/>
    </location>
</feature>
<dbReference type="InterPro" id="IPR028889">
    <property type="entry name" value="USP"/>
</dbReference>
<dbReference type="GO" id="GO:0005634">
    <property type="term" value="C:nucleus"/>
    <property type="evidence" value="ECO:0007669"/>
    <property type="project" value="TreeGrafter"/>
</dbReference>
<dbReference type="PANTHER" id="PTHR24006:SF914">
    <property type="entry name" value="CARBOXYL-TERMINAL HYDROLASE, PUTATIVE-RELATED"/>
    <property type="match status" value="1"/>
</dbReference>
<evidence type="ECO:0000256" key="1">
    <source>
        <dbReference type="RuleBase" id="RU366025"/>
    </source>
</evidence>
<dbReference type="GO" id="GO:0004843">
    <property type="term" value="F:cysteine-type deubiquitinase activity"/>
    <property type="evidence" value="ECO:0007669"/>
    <property type="project" value="UniProtKB-UniRule"/>
</dbReference>
<gene>
    <name evidence="4" type="ORF">TVY486_1105470</name>
</gene>
<dbReference type="InterPro" id="IPR050164">
    <property type="entry name" value="Peptidase_C19"/>
</dbReference>
<dbReference type="VEuPathDB" id="TriTrypDB:TvY486_1105470"/>
<dbReference type="EC" id="3.4.19.12" evidence="1"/>